<dbReference type="PROSITE" id="PS00455">
    <property type="entry name" value="AMP_BINDING"/>
    <property type="match status" value="1"/>
</dbReference>
<dbReference type="InterPro" id="IPR040097">
    <property type="entry name" value="FAAL/FAAC"/>
</dbReference>
<feature type="transmembrane region" description="Helical" evidence="3">
    <location>
        <begin position="735"/>
        <end position="758"/>
    </location>
</feature>
<keyword evidence="1 5" id="KW-0436">Ligase</keyword>
<dbReference type="Gene3D" id="3.40.50.12780">
    <property type="entry name" value="N-terminal domain of ligase-like"/>
    <property type="match status" value="1"/>
</dbReference>
<keyword evidence="3" id="KW-1133">Transmembrane helix</keyword>
<dbReference type="Gene3D" id="3.30.300.30">
    <property type="match status" value="1"/>
</dbReference>
<dbReference type="InterPro" id="IPR000873">
    <property type="entry name" value="AMP-dep_synth/lig_dom"/>
</dbReference>
<dbReference type="EMBL" id="CAICTM010000524">
    <property type="protein sequence ID" value="CAB9512222.1"/>
    <property type="molecule type" value="Genomic_DNA"/>
</dbReference>
<feature type="transmembrane region" description="Helical" evidence="3">
    <location>
        <begin position="778"/>
        <end position="801"/>
    </location>
</feature>
<dbReference type="SUPFAM" id="SSF56801">
    <property type="entry name" value="Acetyl-CoA synthetase-like"/>
    <property type="match status" value="1"/>
</dbReference>
<gene>
    <name evidence="5" type="ORF">SEMRO_525_G160080.1</name>
</gene>
<dbReference type="PANTHER" id="PTHR22754">
    <property type="entry name" value="DISCO-INTERACTING PROTEIN 2 DIP2 -RELATED"/>
    <property type="match status" value="1"/>
</dbReference>
<dbReference type="SUPFAM" id="SSF51161">
    <property type="entry name" value="Trimeric LpxA-like enzymes"/>
    <property type="match status" value="1"/>
</dbReference>
<organism evidence="5 6">
    <name type="scientific">Seminavis robusta</name>
    <dbReference type="NCBI Taxonomy" id="568900"/>
    <lineage>
        <taxon>Eukaryota</taxon>
        <taxon>Sar</taxon>
        <taxon>Stramenopiles</taxon>
        <taxon>Ochrophyta</taxon>
        <taxon>Bacillariophyta</taxon>
        <taxon>Bacillariophyceae</taxon>
        <taxon>Bacillariophycidae</taxon>
        <taxon>Naviculales</taxon>
        <taxon>Naviculaceae</taxon>
        <taxon>Seminavis</taxon>
    </lineage>
</organism>
<evidence type="ECO:0000313" key="5">
    <source>
        <dbReference type="EMBL" id="CAB9512222.1"/>
    </source>
</evidence>
<evidence type="ECO:0000256" key="1">
    <source>
        <dbReference type="ARBA" id="ARBA00022598"/>
    </source>
</evidence>
<dbReference type="InterPro" id="IPR045851">
    <property type="entry name" value="AMP-bd_C_sf"/>
</dbReference>
<dbReference type="GO" id="GO:0008610">
    <property type="term" value="P:lipid biosynthetic process"/>
    <property type="evidence" value="ECO:0007669"/>
    <property type="project" value="InterPro"/>
</dbReference>
<feature type="transmembrane region" description="Helical" evidence="3">
    <location>
        <begin position="1191"/>
        <end position="1213"/>
    </location>
</feature>
<dbReference type="SUPFAM" id="SSF47336">
    <property type="entry name" value="ACP-like"/>
    <property type="match status" value="1"/>
</dbReference>
<dbReference type="GO" id="GO:0016874">
    <property type="term" value="F:ligase activity"/>
    <property type="evidence" value="ECO:0007669"/>
    <property type="project" value="UniProtKB-KW"/>
</dbReference>
<feature type="transmembrane region" description="Helical" evidence="3">
    <location>
        <begin position="1233"/>
        <end position="1259"/>
    </location>
</feature>
<keyword evidence="3" id="KW-0812">Transmembrane</keyword>
<dbReference type="PANTHER" id="PTHR22754:SF32">
    <property type="entry name" value="DISCO-INTERACTING PROTEIN 2"/>
    <property type="match status" value="1"/>
</dbReference>
<protein>
    <submittedName>
        <fullName evidence="5">Fatty-acid--CoA ligase FadD21</fullName>
    </submittedName>
</protein>
<feature type="transmembrane region" description="Helical" evidence="3">
    <location>
        <begin position="979"/>
        <end position="1004"/>
    </location>
</feature>
<reference evidence="5" key="1">
    <citation type="submission" date="2020-06" db="EMBL/GenBank/DDBJ databases">
        <authorList>
            <consortium name="Plant Systems Biology data submission"/>
        </authorList>
    </citation>
    <scope>NUCLEOTIDE SEQUENCE</scope>
    <source>
        <strain evidence="5">D6</strain>
    </source>
</reference>
<evidence type="ECO:0000256" key="2">
    <source>
        <dbReference type="SAM" id="MobiDB-lite"/>
    </source>
</evidence>
<evidence type="ECO:0000313" key="6">
    <source>
        <dbReference type="Proteomes" id="UP001153069"/>
    </source>
</evidence>
<evidence type="ECO:0000256" key="3">
    <source>
        <dbReference type="SAM" id="Phobius"/>
    </source>
</evidence>
<feature type="transmembrane region" description="Helical" evidence="3">
    <location>
        <begin position="1016"/>
        <end position="1041"/>
    </location>
</feature>
<proteinExistence type="predicted"/>
<dbReference type="OrthoDB" id="199633at2759"/>
<accession>A0A9N8E0E5</accession>
<feature type="transmembrane region" description="Helical" evidence="3">
    <location>
        <begin position="1271"/>
        <end position="1291"/>
    </location>
</feature>
<feature type="domain" description="AMP-dependent synthetase/ligase" evidence="4">
    <location>
        <begin position="43"/>
        <end position="439"/>
    </location>
</feature>
<feature type="region of interest" description="Disordered" evidence="2">
    <location>
        <begin position="1408"/>
        <end position="1430"/>
    </location>
</feature>
<dbReference type="Pfam" id="PF00501">
    <property type="entry name" value="AMP-binding"/>
    <property type="match status" value="1"/>
</dbReference>
<dbReference type="CDD" id="cd05931">
    <property type="entry name" value="FAAL"/>
    <property type="match status" value="1"/>
</dbReference>
<dbReference type="InterPro" id="IPR011004">
    <property type="entry name" value="Trimer_LpxA-like_sf"/>
</dbReference>
<dbReference type="InterPro" id="IPR036736">
    <property type="entry name" value="ACP-like_sf"/>
</dbReference>
<dbReference type="InterPro" id="IPR020845">
    <property type="entry name" value="AMP-binding_CS"/>
</dbReference>
<name>A0A9N8E0E5_9STRA</name>
<comment type="caution">
    <text evidence="5">The sequence shown here is derived from an EMBL/GenBank/DDBJ whole genome shotgun (WGS) entry which is preliminary data.</text>
</comment>
<keyword evidence="3" id="KW-0472">Membrane</keyword>
<keyword evidence="6" id="KW-1185">Reference proteome</keyword>
<sequence>MVLHAAHDNGNANEEVFLMDWIRKVALEKGERDFATWYDGKGKQVNAVTFGGLWEEAGVIAAYLRNEWQMEKGDRVVLCYTPGIQFFAALLGCFRAGVIAVLVYPPDPSSAEKLASSLKKMVKSIDDCHPKLVLCDASVHLMRTGDNLNVLFSKSRKLWPAVPFHVTENLRAKGGDKHCFDEHSLTPNDIAFFQYTSGSTGDPKGVIIKYGALAANIRLIHNGFRQCYREDGGVPEEIVGFSWLPQYHDLGLVYAGIAPFMAGMRMHMMSPLTFLSNPLLWVQLMSQLKVSWGVAPDFAYNLATRRFNQALKASGGKNPLPGLDLSCIHNLQSGTEPVRPHTKINFENAFSPYGLRKDWFHAGYGLAENVVGVSWIHGYHLSTPRPDEDMGPLVAVGSRHTFDKSLDVRIVNPETMEEAEDNTTGELWIAGPSVAGGYHGKPELSKGVFEAKLSGSHREAPIDPSKRYLSTGDLAFIQNDNLYICGRIKDLLIVNGRNYYPSDIELAAQEASEAVRPGCVAAFSDDEINTDASSLTIVFEIRASSSKRDAASVIEVIRQSVINQIGLMPYRIVAIKERTILKTTSGKIRRRATRSALKEGALSIVLDEQRMTTTRDPTAVSSKLGASRDERNEVAPCGEKYESIVSQIIGTKYSPDDSWGDNGLSSMQQVELVNELSEAFPVEIPSDFQTVFGTPLELKEHILGPQAGAFFPTKIDELAIDRPISKIAATAVQMFGVLLLLSLLSVSTIPVYYLVVFVTEQSNGAPWREVLFPFGGLLLPPIIVLWHFSFSVVVLLAKWLVIGKYSERKAFLPSIYYLRWWLIDRLLDLWEFFSGRFIKDTPLIWVFYRLMGVKMPYNVRIDAFLREFDLIQIDAHSSVLFGMRCRKFGSWEAIREHTSAPSLRFRPIHIEANCTIRGHVGLGSSIGQGSWVEKLASVPEGSLVPSGAVAVGSPAHQSFQEMRECTLPAAFVFLEMGKVAWILVQVCLASLFTTAGEYVFTYVFEDTTKGWRYSSLFEIMIVFACSTMLGLLTCIPMKWILIGRRRPGQSDGCVDGLLRWIVDYQFNLYRTFFDLVALNSVAVNLYLKAMGMDIDMKSKVWPSLVPPSKVDLVTIHQSFVSAAVFDVSNPQSGTDSPQPIVLESSSISHSVVLAGGVTVRHSEVIPFSHVTNHIIGDSQKWRSEQHGLPSVLYRASMDLMAIVLMIFLTASFIPTLEFFNATAALDGRFQFPVVRIILSLCVHSSTWYFLFVALHRILFLNKKVPLSLPLYFAYMQLMEFFFELSLLSLFFGTPAMKPIFQGLGCHMKNRDDELWYFGKRVYDVPLLTFQGPTIVDTSLLSGHIVVLGKASFGECKVRGLLHEGTVCLAHTDIEGKRSKNNGEDAIRNEVGPMCFVAPTGVAPLCPTQDVRDTGTQHTQPFEESDDFVDA</sequence>
<evidence type="ECO:0000259" key="4">
    <source>
        <dbReference type="Pfam" id="PF00501"/>
    </source>
</evidence>
<dbReference type="Proteomes" id="UP001153069">
    <property type="component" value="Unassembled WGS sequence"/>
</dbReference>
<dbReference type="InterPro" id="IPR042099">
    <property type="entry name" value="ANL_N_sf"/>
</dbReference>
<dbReference type="Gene3D" id="2.160.10.10">
    <property type="entry name" value="Hexapeptide repeat proteins"/>
    <property type="match status" value="1"/>
</dbReference>